<dbReference type="GO" id="GO:0005829">
    <property type="term" value="C:cytosol"/>
    <property type="evidence" value="ECO:0007669"/>
    <property type="project" value="TreeGrafter"/>
</dbReference>
<gene>
    <name evidence="3" type="ORF">G3M78_07260</name>
</gene>
<dbReference type="InterPro" id="IPR051199">
    <property type="entry name" value="LPS_LOS_Heptosyltrfase"/>
</dbReference>
<dbReference type="GO" id="GO:0008713">
    <property type="term" value="F:ADP-heptose-lipopolysaccharide heptosyltransferase activity"/>
    <property type="evidence" value="ECO:0007669"/>
    <property type="project" value="TreeGrafter"/>
</dbReference>
<dbReference type="SUPFAM" id="SSF53756">
    <property type="entry name" value="UDP-Glycosyltransferase/glycogen phosphorylase"/>
    <property type="match status" value="1"/>
</dbReference>
<evidence type="ECO:0000256" key="1">
    <source>
        <dbReference type="ARBA" id="ARBA00022676"/>
    </source>
</evidence>
<dbReference type="Pfam" id="PF01075">
    <property type="entry name" value="Glyco_transf_9"/>
    <property type="match status" value="1"/>
</dbReference>
<evidence type="ECO:0000313" key="3">
    <source>
        <dbReference type="EMBL" id="QPJ65196.1"/>
    </source>
</evidence>
<evidence type="ECO:0000313" key="4">
    <source>
        <dbReference type="Proteomes" id="UP000594464"/>
    </source>
</evidence>
<evidence type="ECO:0000256" key="2">
    <source>
        <dbReference type="ARBA" id="ARBA00022679"/>
    </source>
</evidence>
<sequence>MKRILVVSSTGMGDSLWGSPALRALKKSFPETSIDLLALPQWTSLFDHNPHLASVLSYHPQWGRQLVTAARLSGRAYDHALLFHVNKDFRRMLPLLRCSSFLAHQEFDWLPSISILRFDARVHGIQRRLELIKQIGAEPDGSQMELVLSEEEKEEARLFLTRNGLDRDRSIYLNLGASLPHKRWPVERCLQLTGKILRHTPCSVLLGGGPEEKPMIDQALRQFKGDKVAGVCDRPIRANAALIERAIGLVTTDTGPMHLGLALKTPTLALFGPTRPEESGPYQIDPSLCSVIRASSQGTPLSDRSQNVDFNYFDPISVEVVWEELQKLFRLG</sequence>
<dbReference type="PANTHER" id="PTHR30160">
    <property type="entry name" value="TETRAACYLDISACCHARIDE 4'-KINASE-RELATED"/>
    <property type="match status" value="1"/>
</dbReference>
<dbReference type="PANTHER" id="PTHR30160:SF7">
    <property type="entry name" value="ADP-HEPTOSE--LPS HEPTOSYLTRANSFERASE 2"/>
    <property type="match status" value="1"/>
</dbReference>
<dbReference type="KEGG" id="nva:G3M78_07260"/>
<accession>A0A7T0C284</accession>
<keyword evidence="2 3" id="KW-0808">Transferase</keyword>
<dbReference type="Gene3D" id="3.40.50.2000">
    <property type="entry name" value="Glycogen Phosphorylase B"/>
    <property type="match status" value="2"/>
</dbReference>
<dbReference type="CDD" id="cd03789">
    <property type="entry name" value="GT9_LPS_heptosyltransferase"/>
    <property type="match status" value="1"/>
</dbReference>
<keyword evidence="1" id="KW-0328">Glycosyltransferase</keyword>
<reference evidence="4" key="1">
    <citation type="submission" date="2020-02" db="EMBL/GenBank/DDBJ databases">
        <title>Genomic and physiological characterization of two novel Nitrospinaceae genera.</title>
        <authorList>
            <person name="Mueller A.J."/>
            <person name="Jung M.-Y."/>
            <person name="Strachan C.R."/>
            <person name="Herbold C.W."/>
            <person name="Kirkegaard R.H."/>
            <person name="Daims H."/>
        </authorList>
    </citation>
    <scope>NUCLEOTIDE SEQUENCE [LARGE SCALE GENOMIC DNA]</scope>
</reference>
<organism evidence="3 4">
    <name type="scientific">Candidatus Nitrohelix vancouverensis</name>
    <dbReference type="NCBI Taxonomy" id="2705534"/>
    <lineage>
        <taxon>Bacteria</taxon>
        <taxon>Pseudomonadati</taxon>
        <taxon>Nitrospinota/Tectimicrobiota group</taxon>
        <taxon>Nitrospinota</taxon>
        <taxon>Nitrospinia</taxon>
        <taxon>Nitrospinales</taxon>
        <taxon>Nitrospinaceae</taxon>
        <taxon>Candidatus Nitrohelix</taxon>
    </lineage>
</organism>
<proteinExistence type="predicted"/>
<name>A0A7T0C284_9BACT</name>
<dbReference type="InterPro" id="IPR002201">
    <property type="entry name" value="Glyco_trans_9"/>
</dbReference>
<protein>
    <submittedName>
        <fullName evidence="3">Glycosyltransferase family 9 protein</fullName>
    </submittedName>
</protein>
<dbReference type="EMBL" id="CP048620">
    <property type="protein sequence ID" value="QPJ65196.1"/>
    <property type="molecule type" value="Genomic_DNA"/>
</dbReference>
<dbReference type="GO" id="GO:0009244">
    <property type="term" value="P:lipopolysaccharide core region biosynthetic process"/>
    <property type="evidence" value="ECO:0007669"/>
    <property type="project" value="TreeGrafter"/>
</dbReference>
<dbReference type="Proteomes" id="UP000594464">
    <property type="component" value="Chromosome"/>
</dbReference>
<dbReference type="AlphaFoldDB" id="A0A7T0C284"/>